<evidence type="ECO:0000259" key="1">
    <source>
        <dbReference type="SMART" id="SM00849"/>
    </source>
</evidence>
<comment type="caution">
    <text evidence="2">The sequence shown here is derived from an EMBL/GenBank/DDBJ whole genome shotgun (WGS) entry which is preliminary data.</text>
</comment>
<protein>
    <recommendedName>
        <fullName evidence="1">Metallo-beta-lactamase domain-containing protein</fullName>
    </recommendedName>
</protein>
<dbReference type="SUPFAM" id="SSF56281">
    <property type="entry name" value="Metallo-hydrolase/oxidoreductase"/>
    <property type="match status" value="1"/>
</dbReference>
<dbReference type="InterPro" id="IPR036866">
    <property type="entry name" value="RibonucZ/Hydroxyglut_hydro"/>
</dbReference>
<name>A0AA39V6P0_9LECA</name>
<dbReference type="Pfam" id="PF00753">
    <property type="entry name" value="Lactamase_B"/>
    <property type="match status" value="1"/>
</dbReference>
<sequence length="294" mass="32113">MAPSSLRADVFLAPAIPVVSSPIPDGAVPLWTATTSTLISSAHEAVLVDPLLTTAQATALADWIENTYPDKRLTHVYVTHGHGDHFFGLSTILARFPNVNVVATAGTLVHMEEQLSSSAKELWLTWFPNNQILFPASPPAKALDSQNLTINIEGHTLHAVPVGHSDTDESSFLWVPDLKMAVAGDVVYNGAYSYLAESLTAPLRQKWIDAIDKIKSFQPETVIVGHKLPGAVDGSWTLDATQDYIRLWDRLAGEAKNAEDMYEKMRKADPYKTGEFILWFSCQAQFPANGTASV</sequence>
<reference evidence="2" key="1">
    <citation type="submission" date="2023-03" db="EMBL/GenBank/DDBJ databases">
        <title>Complete genome of Cladonia borealis.</title>
        <authorList>
            <person name="Park H."/>
        </authorList>
    </citation>
    <scope>NUCLEOTIDE SEQUENCE</scope>
    <source>
        <strain evidence="2">ANT050790</strain>
    </source>
</reference>
<keyword evidence="3" id="KW-1185">Reference proteome</keyword>
<dbReference type="InterPro" id="IPR001279">
    <property type="entry name" value="Metallo-B-lactamas"/>
</dbReference>
<gene>
    <name evidence="2" type="ORF">JMJ35_008746</name>
</gene>
<organism evidence="2 3">
    <name type="scientific">Cladonia borealis</name>
    <dbReference type="NCBI Taxonomy" id="184061"/>
    <lineage>
        <taxon>Eukaryota</taxon>
        <taxon>Fungi</taxon>
        <taxon>Dikarya</taxon>
        <taxon>Ascomycota</taxon>
        <taxon>Pezizomycotina</taxon>
        <taxon>Lecanoromycetes</taxon>
        <taxon>OSLEUM clade</taxon>
        <taxon>Lecanoromycetidae</taxon>
        <taxon>Lecanorales</taxon>
        <taxon>Lecanorineae</taxon>
        <taxon>Cladoniaceae</taxon>
        <taxon>Cladonia</taxon>
    </lineage>
</organism>
<feature type="domain" description="Metallo-beta-lactamase" evidence="1">
    <location>
        <begin position="33"/>
        <end position="226"/>
    </location>
</feature>
<dbReference type="AlphaFoldDB" id="A0AA39V6P0"/>
<dbReference type="CDD" id="cd07739">
    <property type="entry name" value="metallo-hydrolase-like_MBL-fold"/>
    <property type="match status" value="1"/>
</dbReference>
<accession>A0AA39V6P0</accession>
<dbReference type="InterPro" id="IPR050855">
    <property type="entry name" value="NDM-1-like"/>
</dbReference>
<evidence type="ECO:0000313" key="2">
    <source>
        <dbReference type="EMBL" id="KAK0508470.1"/>
    </source>
</evidence>
<dbReference type="PANTHER" id="PTHR42951:SF14">
    <property type="entry name" value="METALLO-BETA-LACTAMASE SUPERFAMILY PROTEIN"/>
    <property type="match status" value="1"/>
</dbReference>
<evidence type="ECO:0000313" key="3">
    <source>
        <dbReference type="Proteomes" id="UP001166286"/>
    </source>
</evidence>
<proteinExistence type="predicted"/>
<dbReference type="Gene3D" id="3.60.15.10">
    <property type="entry name" value="Ribonuclease Z/Hydroxyacylglutathione hydrolase-like"/>
    <property type="match status" value="1"/>
</dbReference>
<dbReference type="Proteomes" id="UP001166286">
    <property type="component" value="Unassembled WGS sequence"/>
</dbReference>
<dbReference type="SMART" id="SM00849">
    <property type="entry name" value="Lactamase_B"/>
    <property type="match status" value="1"/>
</dbReference>
<dbReference type="PANTHER" id="PTHR42951">
    <property type="entry name" value="METALLO-BETA-LACTAMASE DOMAIN-CONTAINING"/>
    <property type="match status" value="1"/>
</dbReference>
<dbReference type="EMBL" id="JAFEKC020000020">
    <property type="protein sequence ID" value="KAK0508470.1"/>
    <property type="molecule type" value="Genomic_DNA"/>
</dbReference>